<dbReference type="KEGG" id="smas:HUE87_03055"/>
<evidence type="ECO:0000259" key="6">
    <source>
        <dbReference type="Pfam" id="PF04932"/>
    </source>
</evidence>
<feature type="domain" description="O-antigen ligase-related" evidence="6">
    <location>
        <begin position="196"/>
        <end position="347"/>
    </location>
</feature>
<keyword evidence="8" id="KW-1185">Reference proteome</keyword>
<protein>
    <submittedName>
        <fullName evidence="7">O-antigen ligase family protein</fullName>
    </submittedName>
</protein>
<evidence type="ECO:0000256" key="3">
    <source>
        <dbReference type="ARBA" id="ARBA00022989"/>
    </source>
</evidence>
<evidence type="ECO:0000256" key="5">
    <source>
        <dbReference type="SAM" id="Phobius"/>
    </source>
</evidence>
<dbReference type="EMBL" id="CP054493">
    <property type="protein sequence ID" value="QOY55231.1"/>
    <property type="molecule type" value="Genomic_DNA"/>
</dbReference>
<feature type="transmembrane region" description="Helical" evidence="5">
    <location>
        <begin position="36"/>
        <end position="55"/>
    </location>
</feature>
<feature type="transmembrane region" description="Helical" evidence="5">
    <location>
        <begin position="12"/>
        <end position="30"/>
    </location>
</feature>
<feature type="transmembrane region" description="Helical" evidence="5">
    <location>
        <begin position="160"/>
        <end position="181"/>
    </location>
</feature>
<dbReference type="Pfam" id="PF04932">
    <property type="entry name" value="Wzy_C"/>
    <property type="match status" value="1"/>
</dbReference>
<feature type="transmembrane region" description="Helical" evidence="5">
    <location>
        <begin position="188"/>
        <end position="205"/>
    </location>
</feature>
<evidence type="ECO:0000256" key="2">
    <source>
        <dbReference type="ARBA" id="ARBA00022692"/>
    </source>
</evidence>
<feature type="transmembrane region" description="Helical" evidence="5">
    <location>
        <begin position="392"/>
        <end position="410"/>
    </location>
</feature>
<dbReference type="GO" id="GO:0016020">
    <property type="term" value="C:membrane"/>
    <property type="evidence" value="ECO:0007669"/>
    <property type="project" value="UniProtKB-SubCell"/>
</dbReference>
<name>A0A7S7M1A1_9BACT</name>
<gene>
    <name evidence="7" type="ORF">HUE87_03055</name>
</gene>
<evidence type="ECO:0000313" key="7">
    <source>
        <dbReference type="EMBL" id="QOY55231.1"/>
    </source>
</evidence>
<dbReference type="Proteomes" id="UP000593836">
    <property type="component" value="Chromosome"/>
</dbReference>
<keyword evidence="7" id="KW-0436">Ligase</keyword>
<feature type="transmembrane region" description="Helical" evidence="5">
    <location>
        <begin position="67"/>
        <end position="84"/>
    </location>
</feature>
<feature type="transmembrane region" description="Helical" evidence="5">
    <location>
        <begin position="335"/>
        <end position="355"/>
    </location>
</feature>
<keyword evidence="3 5" id="KW-1133">Transmembrane helix</keyword>
<feature type="transmembrane region" description="Helical" evidence="5">
    <location>
        <begin position="120"/>
        <end position="145"/>
    </location>
</feature>
<feature type="transmembrane region" description="Helical" evidence="5">
    <location>
        <begin position="96"/>
        <end position="113"/>
    </location>
</feature>
<reference evidence="7 8" key="1">
    <citation type="submission" date="2020-05" db="EMBL/GenBank/DDBJ databases">
        <title>Sulfurimonas marisnigri, sp. nov., and Sulfurimonas baltica, sp. nov., manganese oxide reducing chemolithoautotrophs of the class Epsilonproteobacteria isolated from the pelagic redoxclines of the Black and Baltic Seas and emended description of the genus Sulfurimonas.</title>
        <authorList>
            <person name="Henkel J.V."/>
            <person name="Laudan C."/>
            <person name="Werner J."/>
            <person name="Neu T."/>
            <person name="Plewe S."/>
            <person name="Sproer C."/>
            <person name="Bunk B."/>
            <person name="Schulz-Vogt H.N."/>
        </authorList>
    </citation>
    <scope>NUCLEOTIDE SEQUENCE [LARGE SCALE GENOMIC DNA]</scope>
    <source>
        <strain evidence="7 8">SoZ1</strain>
    </source>
</reference>
<accession>A0A7S7M1A1</accession>
<keyword evidence="4 5" id="KW-0472">Membrane</keyword>
<keyword evidence="2 5" id="KW-0812">Transmembrane</keyword>
<evidence type="ECO:0000256" key="1">
    <source>
        <dbReference type="ARBA" id="ARBA00004141"/>
    </source>
</evidence>
<feature type="transmembrane region" description="Helical" evidence="5">
    <location>
        <begin position="211"/>
        <end position="227"/>
    </location>
</feature>
<sequence length="415" mass="47717">MIEAVINKRKENYFISYIYLYIFLMPWNFLNGQMGGLSVILLIWWLIIAKNRGFFSKLKAIFYFKPLLMILLFFAYSYFSLLWTDNFEDAKKALTYYKYYWIIVPVLFTALNAEQARNGLHIFVISLGIYAIFSILIHLDLIHIIDHTTNPTGVKNPRGILAYAITTPLMAIGFLSSVFIAYYNKLKIIKTVFLIIAVLCLIGIFINNGRAGQLSFFITIGVLLILYRKHLTNPKILFSFIIVIFASWYMLVSFNKLARFQTGINDLKNLEKTNFSGSWGARLYVWYAAADILKKNPIFGVGVGDHIDEFVKYTKTHPSKGAWVRTFHNQHLDILARYGIVGYLLLLGSVISLLYALKTQALYFSLGTVFFSITYFDGFGDIILLMKPYNNIFMLMFILLSVIASTKIALKNKKI</sequence>
<evidence type="ECO:0000256" key="4">
    <source>
        <dbReference type="ARBA" id="ARBA00023136"/>
    </source>
</evidence>
<dbReference type="AlphaFoldDB" id="A0A7S7M1A1"/>
<feature type="transmembrane region" description="Helical" evidence="5">
    <location>
        <begin position="236"/>
        <end position="254"/>
    </location>
</feature>
<feature type="transmembrane region" description="Helical" evidence="5">
    <location>
        <begin position="362"/>
        <end position="386"/>
    </location>
</feature>
<comment type="subcellular location">
    <subcellularLocation>
        <location evidence="1">Membrane</location>
        <topology evidence="1">Multi-pass membrane protein</topology>
    </subcellularLocation>
</comment>
<dbReference type="RefSeq" id="WP_194367273.1">
    <property type="nucleotide sequence ID" value="NZ_CP054493.1"/>
</dbReference>
<dbReference type="InterPro" id="IPR007016">
    <property type="entry name" value="O-antigen_ligase-rel_domated"/>
</dbReference>
<dbReference type="InterPro" id="IPR051533">
    <property type="entry name" value="WaaL-like"/>
</dbReference>
<dbReference type="PANTHER" id="PTHR37422:SF13">
    <property type="entry name" value="LIPOPOLYSACCHARIDE BIOSYNTHESIS PROTEIN PA4999-RELATED"/>
    <property type="match status" value="1"/>
</dbReference>
<dbReference type="PANTHER" id="PTHR37422">
    <property type="entry name" value="TEICHURONIC ACID BIOSYNTHESIS PROTEIN TUAE"/>
    <property type="match status" value="1"/>
</dbReference>
<evidence type="ECO:0000313" key="8">
    <source>
        <dbReference type="Proteomes" id="UP000593836"/>
    </source>
</evidence>
<proteinExistence type="predicted"/>
<organism evidence="7 8">
    <name type="scientific">Candidatus Sulfurimonas marisnigri</name>
    <dbReference type="NCBI Taxonomy" id="2740405"/>
    <lineage>
        <taxon>Bacteria</taxon>
        <taxon>Pseudomonadati</taxon>
        <taxon>Campylobacterota</taxon>
        <taxon>Epsilonproteobacteria</taxon>
        <taxon>Campylobacterales</taxon>
        <taxon>Sulfurimonadaceae</taxon>
        <taxon>Sulfurimonas</taxon>
    </lineage>
</organism>
<dbReference type="GO" id="GO:0016874">
    <property type="term" value="F:ligase activity"/>
    <property type="evidence" value="ECO:0007669"/>
    <property type="project" value="UniProtKB-KW"/>
</dbReference>